<comment type="caution">
    <text evidence="2">The sequence shown here is derived from an EMBL/GenBank/DDBJ whole genome shotgun (WGS) entry which is preliminary data.</text>
</comment>
<evidence type="ECO:0000256" key="1">
    <source>
        <dbReference type="SAM" id="Coils"/>
    </source>
</evidence>
<sequence>MKDFRIVKNKNNSFNLIGKIKVKVVLAIAILVISLFFTQLVFANGLSTGGLRLAEIEDDIKKLEAENRILKNQIANESSLATLSAEAGDLGFKNYLQATTP</sequence>
<gene>
    <name evidence="2" type="ORF">A2693_05040</name>
</gene>
<dbReference type="EMBL" id="MFAY01000002">
    <property type="protein sequence ID" value="OGD89662.1"/>
    <property type="molecule type" value="Genomic_DNA"/>
</dbReference>
<evidence type="ECO:0000313" key="3">
    <source>
        <dbReference type="Proteomes" id="UP000178577"/>
    </source>
</evidence>
<organism evidence="2 3">
    <name type="scientific">Candidatus Curtissbacteria bacterium RIFCSPHIGHO2_01_FULL_40_12</name>
    <dbReference type="NCBI Taxonomy" id="1797710"/>
    <lineage>
        <taxon>Bacteria</taxon>
        <taxon>Candidatus Curtissiibacteriota</taxon>
    </lineage>
</organism>
<feature type="coiled-coil region" evidence="1">
    <location>
        <begin position="53"/>
        <end position="80"/>
    </location>
</feature>
<keyword evidence="1" id="KW-0175">Coiled coil</keyword>
<evidence type="ECO:0000313" key="2">
    <source>
        <dbReference type="EMBL" id="OGD89662.1"/>
    </source>
</evidence>
<protein>
    <recommendedName>
        <fullName evidence="4">Cell division protein FtsL</fullName>
    </recommendedName>
</protein>
<name>A0A1F5GCQ6_9BACT</name>
<dbReference type="AlphaFoldDB" id="A0A1F5GCQ6"/>
<accession>A0A1F5GCQ6</accession>
<reference evidence="2 3" key="1">
    <citation type="journal article" date="2016" name="Nat. Commun.">
        <title>Thousands of microbial genomes shed light on interconnected biogeochemical processes in an aquifer system.</title>
        <authorList>
            <person name="Anantharaman K."/>
            <person name="Brown C.T."/>
            <person name="Hug L.A."/>
            <person name="Sharon I."/>
            <person name="Castelle C.J."/>
            <person name="Probst A.J."/>
            <person name="Thomas B.C."/>
            <person name="Singh A."/>
            <person name="Wilkins M.J."/>
            <person name="Karaoz U."/>
            <person name="Brodie E.L."/>
            <person name="Williams K.H."/>
            <person name="Hubbard S.S."/>
            <person name="Banfield J.F."/>
        </authorList>
    </citation>
    <scope>NUCLEOTIDE SEQUENCE [LARGE SCALE GENOMIC DNA]</scope>
</reference>
<proteinExistence type="predicted"/>
<dbReference type="Proteomes" id="UP000178577">
    <property type="component" value="Unassembled WGS sequence"/>
</dbReference>
<evidence type="ECO:0008006" key="4">
    <source>
        <dbReference type="Google" id="ProtNLM"/>
    </source>
</evidence>